<dbReference type="EC" id="1.14.12.17" evidence="9"/>
<dbReference type="InterPro" id="IPR039261">
    <property type="entry name" value="FNR_nucleotide-bd"/>
</dbReference>
<accession>A0A0B7H1K5</accession>
<evidence type="ECO:0000256" key="6">
    <source>
        <dbReference type="ARBA" id="ARBA00023002"/>
    </source>
</evidence>
<evidence type="ECO:0000313" key="9">
    <source>
        <dbReference type="EMBL" id="CEN33220.1"/>
    </source>
</evidence>
<dbReference type="PRINTS" id="PR00371">
    <property type="entry name" value="FPNCR"/>
</dbReference>
<dbReference type="InterPro" id="IPR008333">
    <property type="entry name" value="Cbr1-like_FAD-bd_dom"/>
</dbReference>
<protein>
    <submittedName>
        <fullName evidence="9">Putative phenylacetic acid degradation NADH oxidoreductase paaE</fullName>
        <ecNumber evidence="9">1.14.12.17</ecNumber>
    </submittedName>
</protein>
<dbReference type="InterPro" id="IPR001709">
    <property type="entry name" value="Flavoprot_Pyr_Nucl_cyt_Rdtase"/>
</dbReference>
<dbReference type="InterPro" id="IPR001041">
    <property type="entry name" value="2Fe-2S_ferredoxin-type"/>
</dbReference>
<proteinExistence type="predicted"/>
<evidence type="ECO:0000256" key="8">
    <source>
        <dbReference type="ARBA" id="ARBA00023014"/>
    </source>
</evidence>
<keyword evidence="8" id="KW-0411">Iron-sulfur</keyword>
<dbReference type="PRINTS" id="PR00406">
    <property type="entry name" value="CYTB5RDTASE"/>
</dbReference>
<dbReference type="Gene3D" id="3.10.20.30">
    <property type="match status" value="1"/>
</dbReference>
<evidence type="ECO:0000256" key="7">
    <source>
        <dbReference type="ARBA" id="ARBA00023004"/>
    </source>
</evidence>
<name>A0A0B7H1K5_9FLAO</name>
<dbReference type="InterPro" id="IPR006058">
    <property type="entry name" value="2Fe2S_fd_BS"/>
</dbReference>
<dbReference type="Proteomes" id="UP000044026">
    <property type="component" value="Unassembled WGS sequence"/>
</dbReference>
<dbReference type="PROSITE" id="PS51085">
    <property type="entry name" value="2FE2S_FER_2"/>
    <property type="match status" value="1"/>
</dbReference>
<evidence type="ECO:0000256" key="1">
    <source>
        <dbReference type="ARBA" id="ARBA00001974"/>
    </source>
</evidence>
<dbReference type="GO" id="GO:0051537">
    <property type="term" value="F:2 iron, 2 sulfur cluster binding"/>
    <property type="evidence" value="ECO:0007669"/>
    <property type="project" value="UniProtKB-KW"/>
</dbReference>
<dbReference type="RefSeq" id="WP_041998808.1">
    <property type="nucleotide sequence ID" value="NZ_CP022382.1"/>
</dbReference>
<dbReference type="SUPFAM" id="SSF54292">
    <property type="entry name" value="2Fe-2S ferredoxin-like"/>
    <property type="match status" value="1"/>
</dbReference>
<evidence type="ECO:0000256" key="4">
    <source>
        <dbReference type="ARBA" id="ARBA00022723"/>
    </source>
</evidence>
<dbReference type="Pfam" id="PF00175">
    <property type="entry name" value="NAD_binding_1"/>
    <property type="match status" value="1"/>
</dbReference>
<dbReference type="EMBL" id="CDOE01000031">
    <property type="protein sequence ID" value="CEN33220.1"/>
    <property type="molecule type" value="Genomic_DNA"/>
</dbReference>
<gene>
    <name evidence="9" type="ORF">CCAN12_370018</name>
</gene>
<keyword evidence="3" id="KW-0001">2Fe-2S</keyword>
<dbReference type="AlphaFoldDB" id="A0A0B7H1K5"/>
<dbReference type="GeneID" id="69579675"/>
<dbReference type="SUPFAM" id="SSF52343">
    <property type="entry name" value="Ferredoxin reductase-like, C-terminal NADP-linked domain"/>
    <property type="match status" value="1"/>
</dbReference>
<dbReference type="PROSITE" id="PS51384">
    <property type="entry name" value="FAD_FR"/>
    <property type="match status" value="1"/>
</dbReference>
<dbReference type="CDD" id="cd06214">
    <property type="entry name" value="PA_degradation_oxidoreductase_like"/>
    <property type="match status" value="1"/>
</dbReference>
<sequence length="347" mass="39085">MNRFHRLTVTQIEKLTPSAVKISFQIPENLRKVFEFEAGNYITLQTTIDNQLVRRAYSICSAIDDEQISVAIKRVPNGIFSTYATTQLKVGDQLEVMSPRGSFIFFHDIFGNQDLVLFAAGSGVTPMMSIIKSALRKTKIKVVLVYGNRSIEETMFFDEIESLKKEFSGRLFVEYLFSRHSWSNTMFRRIDVQMVDFVLKKYAYLNLGRYYTCGPEQMVNDIKEYLLQIGISPYKIFTELFTVSQQQAEPISLEGKVKIHAVIGQHILDFESDKNQSLLDAIINNGGNAPYSCQGGVCSSCIARISGGTAQMIKNETLTEKEVAAGLILTCQAFATSDEITVDFNDI</sequence>
<dbReference type="PROSITE" id="PS00197">
    <property type="entry name" value="2FE2S_FER_1"/>
    <property type="match status" value="1"/>
</dbReference>
<dbReference type="Pfam" id="PF00970">
    <property type="entry name" value="FAD_binding_6"/>
    <property type="match status" value="1"/>
</dbReference>
<dbReference type="GO" id="GO:0050660">
    <property type="term" value="F:flavin adenine dinucleotide binding"/>
    <property type="evidence" value="ECO:0007669"/>
    <property type="project" value="TreeGrafter"/>
</dbReference>
<dbReference type="InterPro" id="IPR001433">
    <property type="entry name" value="OxRdtase_FAD/NAD-bd"/>
</dbReference>
<dbReference type="InterPro" id="IPR012675">
    <property type="entry name" value="Beta-grasp_dom_sf"/>
</dbReference>
<comment type="cofactor">
    <cofactor evidence="1">
        <name>FAD</name>
        <dbReference type="ChEBI" id="CHEBI:57692"/>
    </cofactor>
</comment>
<dbReference type="Gene3D" id="2.40.30.10">
    <property type="entry name" value="Translation factors"/>
    <property type="match status" value="1"/>
</dbReference>
<dbReference type="PANTHER" id="PTHR47354">
    <property type="entry name" value="NADH OXIDOREDUCTASE HCR"/>
    <property type="match status" value="1"/>
</dbReference>
<dbReference type="PANTHER" id="PTHR47354:SF8">
    <property type="entry name" value="1,2-PHENYLACETYL-COA EPOXIDASE, SUBUNIT E"/>
    <property type="match status" value="1"/>
</dbReference>
<evidence type="ECO:0000313" key="10">
    <source>
        <dbReference type="Proteomes" id="UP000044026"/>
    </source>
</evidence>
<keyword evidence="5" id="KW-0274">FAD</keyword>
<dbReference type="InterPro" id="IPR036010">
    <property type="entry name" value="2Fe-2S_ferredoxin-like_sf"/>
</dbReference>
<keyword evidence="4" id="KW-0479">Metal-binding</keyword>
<keyword evidence="6 9" id="KW-0560">Oxidoreductase</keyword>
<dbReference type="Gene3D" id="3.40.50.80">
    <property type="entry name" value="Nucleotide-binding domain of ferredoxin-NADP reductase (FNR) module"/>
    <property type="match status" value="1"/>
</dbReference>
<evidence type="ECO:0000256" key="2">
    <source>
        <dbReference type="ARBA" id="ARBA00022630"/>
    </source>
</evidence>
<dbReference type="InterPro" id="IPR050415">
    <property type="entry name" value="MRET"/>
</dbReference>
<reference evidence="9 10" key="1">
    <citation type="submission" date="2015-01" db="EMBL/GenBank/DDBJ databases">
        <authorList>
            <person name="Xiang T."/>
            <person name="Song Y."/>
            <person name="Huang L."/>
            <person name="Wang B."/>
            <person name="Wu P."/>
        </authorList>
    </citation>
    <scope>NUCLEOTIDE SEQUENCE [LARGE SCALE GENOMIC DNA]</scope>
    <source>
        <strain evidence="9 10">Cc12</strain>
    </source>
</reference>
<dbReference type="InterPro" id="IPR017927">
    <property type="entry name" value="FAD-bd_FR_type"/>
</dbReference>
<keyword evidence="2" id="KW-0285">Flavoprotein</keyword>
<evidence type="ECO:0000256" key="5">
    <source>
        <dbReference type="ARBA" id="ARBA00022827"/>
    </source>
</evidence>
<evidence type="ECO:0000256" key="3">
    <source>
        <dbReference type="ARBA" id="ARBA00022714"/>
    </source>
</evidence>
<dbReference type="InterPro" id="IPR017938">
    <property type="entry name" value="Riboflavin_synthase-like_b-brl"/>
</dbReference>
<dbReference type="GO" id="GO:0008941">
    <property type="term" value="F:nitric oxide dioxygenase NAD(P)H activity"/>
    <property type="evidence" value="ECO:0007669"/>
    <property type="project" value="UniProtKB-EC"/>
</dbReference>
<dbReference type="CDD" id="cd00207">
    <property type="entry name" value="fer2"/>
    <property type="match status" value="1"/>
</dbReference>
<dbReference type="Pfam" id="PF00111">
    <property type="entry name" value="Fer2"/>
    <property type="match status" value="1"/>
</dbReference>
<dbReference type="SUPFAM" id="SSF63380">
    <property type="entry name" value="Riboflavin synthase domain-like"/>
    <property type="match status" value="1"/>
</dbReference>
<organism evidence="9 10">
    <name type="scientific">Capnocytophaga canimorsus</name>
    <dbReference type="NCBI Taxonomy" id="28188"/>
    <lineage>
        <taxon>Bacteria</taxon>
        <taxon>Pseudomonadati</taxon>
        <taxon>Bacteroidota</taxon>
        <taxon>Flavobacteriia</taxon>
        <taxon>Flavobacteriales</taxon>
        <taxon>Flavobacteriaceae</taxon>
        <taxon>Capnocytophaga</taxon>
    </lineage>
</organism>
<keyword evidence="7" id="KW-0408">Iron</keyword>
<dbReference type="GO" id="GO:0046872">
    <property type="term" value="F:metal ion binding"/>
    <property type="evidence" value="ECO:0007669"/>
    <property type="project" value="UniProtKB-KW"/>
</dbReference>